<feature type="chain" id="PRO_5025334514" evidence="1">
    <location>
        <begin position="17"/>
        <end position="523"/>
    </location>
</feature>
<name>A0A6C0GQX6_9BACT</name>
<protein>
    <submittedName>
        <fullName evidence="3">M28 family peptidase</fullName>
    </submittedName>
</protein>
<sequence>MKKTIMLLLLTGSGFAGLCQQSSKAVEYAATITAGDLSKHLHIIASDSLQGRETGEKGQKMAANYIAGEFFDYGLQPVVTNSDNAKSYYQPFELVRRSWGEVFVETAKGKKEFLKDFFFLGDVTIQEAIQTEVVFVGYGIETDKYSDYNDIDVAGKTVLIWSGEPKDKKGNSLVSGTSTESEWAASYQKKAALARQKGASYVIVVTKDQDALDKTLNNYRNSFMHPTLGFPDAKKLNTGTMFVSPSTAADILNVSPDKLKKQQKRISRRKKPSINPASITIKAERKEAMVGTENVLGLVEGTDKKDEIIVVTAHYDHEGIKDGKIYNGADDDGSGTVAVIELAQAFTQAKIEGNGPRRSMLFMTVTAEEKGLLGSDYYTRNPVFPLQNTVANLNIDMIGRVDKEHEGNPDYIYVIGSDKLSSELHKINEDANASHTRLKLDYTYNDPNDPNRFYYRSDHYNFAKNRIPVVFYFNGVHEDYHQPGDDVEKINFQKMEKITRLVFHTAWELANRDQRIVVDSNKQ</sequence>
<organism evidence="3 4">
    <name type="scientific">Rhodocytophaga rosea</name>
    <dbReference type="NCBI Taxonomy" id="2704465"/>
    <lineage>
        <taxon>Bacteria</taxon>
        <taxon>Pseudomonadati</taxon>
        <taxon>Bacteroidota</taxon>
        <taxon>Cytophagia</taxon>
        <taxon>Cytophagales</taxon>
        <taxon>Rhodocytophagaceae</taxon>
        <taxon>Rhodocytophaga</taxon>
    </lineage>
</organism>
<dbReference type="PANTHER" id="PTHR12147:SF26">
    <property type="entry name" value="PEPTIDASE M28 DOMAIN-CONTAINING PROTEIN"/>
    <property type="match status" value="1"/>
</dbReference>
<dbReference type="GO" id="GO:0008235">
    <property type="term" value="F:metalloexopeptidase activity"/>
    <property type="evidence" value="ECO:0007669"/>
    <property type="project" value="InterPro"/>
</dbReference>
<dbReference type="InterPro" id="IPR046450">
    <property type="entry name" value="PA_dom_sf"/>
</dbReference>
<dbReference type="EMBL" id="CP048222">
    <property type="protein sequence ID" value="QHT70264.1"/>
    <property type="molecule type" value="Genomic_DNA"/>
</dbReference>
<dbReference type="PROSITE" id="PS00018">
    <property type="entry name" value="EF_HAND_1"/>
    <property type="match status" value="1"/>
</dbReference>
<dbReference type="Gene3D" id="3.50.30.30">
    <property type="match status" value="1"/>
</dbReference>
<dbReference type="InterPro" id="IPR045175">
    <property type="entry name" value="M28_fam"/>
</dbReference>
<dbReference type="AlphaFoldDB" id="A0A6C0GQX6"/>
<feature type="domain" description="Peptidase M28" evidence="2">
    <location>
        <begin position="294"/>
        <end position="504"/>
    </location>
</feature>
<dbReference type="Gene3D" id="3.40.630.10">
    <property type="entry name" value="Zn peptidases"/>
    <property type="match status" value="2"/>
</dbReference>
<accession>A0A6C0GQX6</accession>
<proteinExistence type="predicted"/>
<dbReference type="SUPFAM" id="SSF52025">
    <property type="entry name" value="PA domain"/>
    <property type="match status" value="1"/>
</dbReference>
<evidence type="ECO:0000313" key="3">
    <source>
        <dbReference type="EMBL" id="QHT70264.1"/>
    </source>
</evidence>
<dbReference type="KEGG" id="rhoz:GXP67_28245"/>
<gene>
    <name evidence="3" type="ORF">GXP67_28245</name>
</gene>
<keyword evidence="1" id="KW-0732">Signal</keyword>
<dbReference type="GO" id="GO:0006508">
    <property type="term" value="P:proteolysis"/>
    <property type="evidence" value="ECO:0007669"/>
    <property type="project" value="InterPro"/>
</dbReference>
<feature type="signal peptide" evidence="1">
    <location>
        <begin position="1"/>
        <end position="16"/>
    </location>
</feature>
<dbReference type="InterPro" id="IPR018247">
    <property type="entry name" value="EF_Hand_1_Ca_BS"/>
</dbReference>
<dbReference type="PANTHER" id="PTHR12147">
    <property type="entry name" value="METALLOPEPTIDASE M28 FAMILY MEMBER"/>
    <property type="match status" value="1"/>
</dbReference>
<evidence type="ECO:0000313" key="4">
    <source>
        <dbReference type="Proteomes" id="UP000480178"/>
    </source>
</evidence>
<evidence type="ECO:0000259" key="2">
    <source>
        <dbReference type="Pfam" id="PF04389"/>
    </source>
</evidence>
<dbReference type="InterPro" id="IPR007484">
    <property type="entry name" value="Peptidase_M28"/>
</dbReference>
<dbReference type="RefSeq" id="WP_162446245.1">
    <property type="nucleotide sequence ID" value="NZ_CP048222.1"/>
</dbReference>
<dbReference type="Pfam" id="PF04389">
    <property type="entry name" value="Peptidase_M28"/>
    <property type="match status" value="1"/>
</dbReference>
<reference evidence="3 4" key="1">
    <citation type="submission" date="2020-01" db="EMBL/GenBank/DDBJ databases">
        <authorList>
            <person name="Kim M.K."/>
        </authorList>
    </citation>
    <scope>NUCLEOTIDE SEQUENCE [LARGE SCALE GENOMIC DNA]</scope>
    <source>
        <strain evidence="3 4">172606-1</strain>
    </source>
</reference>
<keyword evidence="4" id="KW-1185">Reference proteome</keyword>
<dbReference type="SUPFAM" id="SSF53187">
    <property type="entry name" value="Zn-dependent exopeptidases"/>
    <property type="match status" value="1"/>
</dbReference>
<evidence type="ECO:0000256" key="1">
    <source>
        <dbReference type="SAM" id="SignalP"/>
    </source>
</evidence>
<dbReference type="Proteomes" id="UP000480178">
    <property type="component" value="Chromosome"/>
</dbReference>